<sequence length="139" mass="15328">MIRTQYYVQDGFGAPLFSGPAALRFLGQWVTSDIQLSPLAILEAIDLVTAAKADPDFAPEDLDGNAHTATISPLGVTVENHFVEHVQGEYSLDDAFRVLVDFWDYCCQAHPDKADSRRCEYAEEHGRDPLAGIRNFVGA</sequence>
<dbReference type="RefSeq" id="WP_411951834.1">
    <property type="nucleotide sequence ID" value="NZ_JBHSFS010000007.1"/>
</dbReference>
<comment type="caution">
    <text evidence="1">The sequence shown here is derived from an EMBL/GenBank/DDBJ whole genome shotgun (WGS) entry which is preliminary data.</text>
</comment>
<protein>
    <submittedName>
        <fullName evidence="1">Uncharacterized protein</fullName>
    </submittedName>
</protein>
<evidence type="ECO:0000313" key="1">
    <source>
        <dbReference type="EMBL" id="MFC4514573.1"/>
    </source>
</evidence>
<evidence type="ECO:0000313" key="2">
    <source>
        <dbReference type="Proteomes" id="UP001595990"/>
    </source>
</evidence>
<reference evidence="2" key="1">
    <citation type="journal article" date="2019" name="Int. J. Syst. Evol. Microbiol.">
        <title>The Global Catalogue of Microorganisms (GCM) 10K type strain sequencing project: providing services to taxonomists for standard genome sequencing and annotation.</title>
        <authorList>
            <consortium name="The Broad Institute Genomics Platform"/>
            <consortium name="The Broad Institute Genome Sequencing Center for Infectious Disease"/>
            <person name="Wu L."/>
            <person name="Ma J."/>
        </authorList>
    </citation>
    <scope>NUCLEOTIDE SEQUENCE [LARGE SCALE GENOMIC DNA]</scope>
    <source>
        <strain evidence="2">CECT 8064</strain>
    </source>
</reference>
<dbReference type="EMBL" id="JBHSFS010000007">
    <property type="protein sequence ID" value="MFC4514573.1"/>
    <property type="molecule type" value="Genomic_DNA"/>
</dbReference>
<name>A0ABV9BKR7_9ACTN</name>
<organism evidence="1 2">
    <name type="scientific">Streptomyces ehimensis</name>
    <dbReference type="NCBI Taxonomy" id="68195"/>
    <lineage>
        <taxon>Bacteria</taxon>
        <taxon>Bacillati</taxon>
        <taxon>Actinomycetota</taxon>
        <taxon>Actinomycetes</taxon>
        <taxon>Kitasatosporales</taxon>
        <taxon>Streptomycetaceae</taxon>
        <taxon>Streptomyces</taxon>
    </lineage>
</organism>
<keyword evidence="2" id="KW-1185">Reference proteome</keyword>
<proteinExistence type="predicted"/>
<dbReference type="Proteomes" id="UP001595990">
    <property type="component" value="Unassembled WGS sequence"/>
</dbReference>
<accession>A0ABV9BKR7</accession>
<gene>
    <name evidence="1" type="ORF">ACFPEN_16675</name>
</gene>